<dbReference type="OrthoDB" id="77931at2759"/>
<proteinExistence type="predicted"/>
<feature type="transmembrane region" description="Helical" evidence="1">
    <location>
        <begin position="1418"/>
        <end position="1439"/>
    </location>
</feature>
<feature type="transmembrane region" description="Helical" evidence="1">
    <location>
        <begin position="1470"/>
        <end position="1492"/>
    </location>
</feature>
<dbReference type="EMBL" id="CAJJDO010000142">
    <property type="protein sequence ID" value="CAD8206027.1"/>
    <property type="molecule type" value="Genomic_DNA"/>
</dbReference>
<reference evidence="2" key="1">
    <citation type="submission" date="2021-01" db="EMBL/GenBank/DDBJ databases">
        <authorList>
            <consortium name="Genoscope - CEA"/>
            <person name="William W."/>
        </authorList>
    </citation>
    <scope>NUCLEOTIDE SEQUENCE</scope>
</reference>
<gene>
    <name evidence="2" type="ORF">PPENT_87.1.T1420139</name>
</gene>
<evidence type="ECO:0008006" key="4">
    <source>
        <dbReference type="Google" id="ProtNLM"/>
    </source>
</evidence>
<sequence>MTIEFIINIEFQEKCQFHKPLQILTQLRKQIFSLQKINLNLFSIYENIYYTTEITEIINFDSIIIQNVSLSLQEDGFILRNNNNKVEIKLKNIILTKSNIIEKTVFQSQVFGNIQIDNFNIEDSIIQNSFFFDYQNSQSKIFLKIKKLSFRNCQIRNSALFQINDNQIQIDIQDIIIENCLIVNSSFFSFQTNQINLNKVILQGVEILGCNFSYSYFIKIYNGFSIIASNLYFHDNQLQNSILIAFNDNLELFQVKTNKNILIKSSIISTLQIVNQQKVLCIIDDFEDSQTNFQESSMIIIHSNLQINNYIVNLKNIKVQGNQMVDTKDQQIFLFKFHCHHLFIENTSFQDLNNLVIFYLFEIKQIVIENVRYVNSKQHYKVPLSQECTQSLYIKNQLLKLAGFQFLQLENIQIVNLFSNNYSLMDIIFSNYFIIDQIGQVYFKNIQFTENILLKNQQAVSLSLLSLYSQHNLNIKLSEIVFIQNIIHQQIDDSTEEQTSLLYINSLNSIIQIDNSYCSHNALTNSTNSYLSLSANLIEIKNFNIFNQNILSQNQWQQFYEFLLDDEFNQEEINTIIQSTFKILNQGILIIASNFSCINCQFQDILTDKSSIFEIRTKGQGLIMLNNLQINSIMTNLRKSESSGCITIVSTNSFLNLQLERIAFKNIFNRMNPSLFTITPSSHSNVIKLNHILIENCLSLVNTILFLKVQNEAMQSSLVSINDLTIFSSEQQWIKLFSKIGVISQSEMNIIKSENNGLILIENCKVEINNLKFEGISISPLLTILNTNYIKISDCKITNIQQLYSFDLIHLTQATISQSIILIQQLKIIQSSIYDMKQDKIPIFQDYNYQIIGCDMWKNSSIQEQIVFSEIKSQFQSSDFQFNQIIYVNSKSELSSIIFYQIDLIDNNESQYSKGIITFVVEKFKKIYLHNIICYQNSVKQNGCINLLNSNFINSTIRISDSYFIKNTGSLGAAIQIANVRLNMKNCKIIQNQASEFGGGMHLQLKDNYFQIKSTIITNNTAQDGGGIYFKDAGKLTLTNFIQSFLLFNKAFQFGDNLIESPHHLVLVINNKEMKSRQQVINKIMIEYLILKQYKIIEQGTPLIKNFLMIPSNQVILTYKIYQPQSLQYFSYISNFGLILKNSLNEKLKNYLNSTCTLITKVIDGENLNQEGKLNEQKNLQYDIKEDYYDLGSYSFTFDPYNQEEKRLQIQINCFSDQVQKIFGYVMLAKSLKCQLGEFYVNSGCQICQSSQGFYSVVYDAPKCSIFDKTKFKNITENNIELLEGFWRPDYLSDQIEQCFKNLRFCKGGWGYGNLICSQGRIGALCEECDIYNIRGDGKYFKNQQDSQCISCFGVSDSIIPFIASSIWSFLSIIITLRSIEESNQLFKSLVLIQKYGKILFKLNQGYESFFIKMLLNYLWIFSAIFTFNIQFSFSFTFIDSASNTSQSMTNNLDCYLSESQSINLIYTKIITMLSLMSTQFILVTMGFLIYFKYKKLNLSFFYFDTISNSLLYLYVSNYGGLIKMYFSILSRREISNQSYIQGDVSLLFGTREHQIWMFFFVIPGIAFFCLIIPLSLYILMYVKRNDLETIKIRKNFCYLINEYENKTYFWEIIKLIKKTIMILILTYFETHILLKASLLGLCLLFYQLIAVKNKPFNLQNLNNLDLFSGQICSIAIFLAAAKYVSEQENNQFSSQSLQTFIVLLCIRLCYPFISNISDVYFKNYYFLIINKSYQIMQKISKKSRITTKLSISLQIHSSKKKRQKELIKKLRQYLMRVSKSQLQNNKIMLSTIRFNPDDDTLNSLSKQKYKNEIKIVDSNQIQFWKLDSE</sequence>
<protein>
    <recommendedName>
        <fullName evidence="4">Transmembrane protein</fullName>
    </recommendedName>
</protein>
<feature type="transmembrane region" description="Helical" evidence="1">
    <location>
        <begin position="1556"/>
        <end position="1583"/>
    </location>
</feature>
<organism evidence="2 3">
    <name type="scientific">Paramecium pentaurelia</name>
    <dbReference type="NCBI Taxonomy" id="43138"/>
    <lineage>
        <taxon>Eukaryota</taxon>
        <taxon>Sar</taxon>
        <taxon>Alveolata</taxon>
        <taxon>Ciliophora</taxon>
        <taxon>Intramacronucleata</taxon>
        <taxon>Oligohymenophorea</taxon>
        <taxon>Peniculida</taxon>
        <taxon>Parameciidae</taxon>
        <taxon>Paramecium</taxon>
    </lineage>
</organism>
<accession>A0A8S1XYK5</accession>
<keyword evidence="3" id="KW-1185">Reference proteome</keyword>
<evidence type="ECO:0000313" key="2">
    <source>
        <dbReference type="EMBL" id="CAD8206027.1"/>
    </source>
</evidence>
<dbReference type="PANTHER" id="PTHR11319">
    <property type="entry name" value="G PROTEIN-COUPLED RECEPTOR-RELATED"/>
    <property type="match status" value="1"/>
</dbReference>
<name>A0A8S1XYK5_9CILI</name>
<comment type="caution">
    <text evidence="2">The sequence shown here is derived from an EMBL/GenBank/DDBJ whole genome shotgun (WGS) entry which is preliminary data.</text>
</comment>
<feature type="transmembrane region" description="Helical" evidence="1">
    <location>
        <begin position="1499"/>
        <end position="1516"/>
    </location>
</feature>
<keyword evidence="1" id="KW-0812">Transmembrane</keyword>
<feature type="transmembrane region" description="Helical" evidence="1">
    <location>
        <begin position="1621"/>
        <end position="1647"/>
    </location>
</feature>
<keyword evidence="1" id="KW-1133">Transmembrane helix</keyword>
<evidence type="ECO:0000313" key="3">
    <source>
        <dbReference type="Proteomes" id="UP000689195"/>
    </source>
</evidence>
<evidence type="ECO:0000256" key="1">
    <source>
        <dbReference type="SAM" id="Phobius"/>
    </source>
</evidence>
<dbReference type="Proteomes" id="UP000689195">
    <property type="component" value="Unassembled WGS sequence"/>
</dbReference>
<keyword evidence="1" id="KW-0472">Membrane</keyword>
<feature type="transmembrane region" description="Helical" evidence="1">
    <location>
        <begin position="1667"/>
        <end position="1685"/>
    </location>
</feature>
<feature type="transmembrane region" description="Helical" evidence="1">
    <location>
        <begin position="1359"/>
        <end position="1380"/>
    </location>
</feature>
<dbReference type="PANTHER" id="PTHR11319:SF35">
    <property type="entry name" value="OUTER MEMBRANE PROTEIN PMPC-RELATED"/>
    <property type="match status" value="1"/>
</dbReference>